<evidence type="ECO:0000313" key="1">
    <source>
        <dbReference type="EMBL" id="VVC96398.1"/>
    </source>
</evidence>
<name>A0A5E4QDM8_9NEOP</name>
<gene>
    <name evidence="1" type="ORF">LSINAPIS_LOCUS7914</name>
</gene>
<dbReference type="AlphaFoldDB" id="A0A5E4QDM8"/>
<sequence>SETHALQQTPPAPPAALVVFAAPPPFSAPACPSRPPHAVSSQLPRTNVAYYMRPRCPSTIIWINGKFAIITTNGVIRCAQM</sequence>
<organism evidence="1 2">
    <name type="scientific">Leptidea sinapis</name>
    <dbReference type="NCBI Taxonomy" id="189913"/>
    <lineage>
        <taxon>Eukaryota</taxon>
        <taxon>Metazoa</taxon>
        <taxon>Ecdysozoa</taxon>
        <taxon>Arthropoda</taxon>
        <taxon>Hexapoda</taxon>
        <taxon>Insecta</taxon>
        <taxon>Pterygota</taxon>
        <taxon>Neoptera</taxon>
        <taxon>Endopterygota</taxon>
        <taxon>Lepidoptera</taxon>
        <taxon>Glossata</taxon>
        <taxon>Ditrysia</taxon>
        <taxon>Papilionoidea</taxon>
        <taxon>Pieridae</taxon>
        <taxon>Dismorphiinae</taxon>
        <taxon>Leptidea</taxon>
    </lineage>
</organism>
<dbReference type="EMBL" id="FZQP02002703">
    <property type="protein sequence ID" value="VVC96398.1"/>
    <property type="molecule type" value="Genomic_DNA"/>
</dbReference>
<keyword evidence="2" id="KW-1185">Reference proteome</keyword>
<protein>
    <submittedName>
        <fullName evidence="1">Uncharacterized protein</fullName>
    </submittedName>
</protein>
<evidence type="ECO:0000313" key="2">
    <source>
        <dbReference type="Proteomes" id="UP000324832"/>
    </source>
</evidence>
<accession>A0A5E4QDM8</accession>
<proteinExistence type="predicted"/>
<dbReference type="Proteomes" id="UP000324832">
    <property type="component" value="Unassembled WGS sequence"/>
</dbReference>
<feature type="non-terminal residue" evidence="1">
    <location>
        <position position="1"/>
    </location>
</feature>
<reference evidence="1 2" key="1">
    <citation type="submission" date="2017-07" db="EMBL/GenBank/DDBJ databases">
        <authorList>
            <person name="Talla V."/>
            <person name="Backstrom N."/>
        </authorList>
    </citation>
    <scope>NUCLEOTIDE SEQUENCE [LARGE SCALE GENOMIC DNA]</scope>
</reference>